<keyword evidence="3" id="KW-1185">Reference proteome</keyword>
<accession>A0A9D4E4S1</accession>
<dbReference type="Proteomes" id="UP000828390">
    <property type="component" value="Unassembled WGS sequence"/>
</dbReference>
<dbReference type="EMBL" id="JAIWYP010000009">
    <property type="protein sequence ID" value="KAH3773161.1"/>
    <property type="molecule type" value="Genomic_DNA"/>
</dbReference>
<reference evidence="2" key="2">
    <citation type="submission" date="2020-11" db="EMBL/GenBank/DDBJ databases">
        <authorList>
            <person name="McCartney M.A."/>
            <person name="Auch B."/>
            <person name="Kono T."/>
            <person name="Mallez S."/>
            <person name="Becker A."/>
            <person name="Gohl D.M."/>
            <person name="Silverstein K.A.T."/>
            <person name="Koren S."/>
            <person name="Bechman K.B."/>
            <person name="Herman A."/>
            <person name="Abrahante J.E."/>
            <person name="Garbe J."/>
        </authorList>
    </citation>
    <scope>NUCLEOTIDE SEQUENCE</scope>
    <source>
        <strain evidence="2">Duluth1</strain>
        <tissue evidence="2">Whole animal</tissue>
    </source>
</reference>
<name>A0A9D4E4S1_DREPO</name>
<feature type="region of interest" description="Disordered" evidence="1">
    <location>
        <begin position="80"/>
        <end position="101"/>
    </location>
</feature>
<protein>
    <submittedName>
        <fullName evidence="2">Uncharacterized protein</fullName>
    </submittedName>
</protein>
<proteinExistence type="predicted"/>
<evidence type="ECO:0000313" key="2">
    <source>
        <dbReference type="EMBL" id="KAH3773161.1"/>
    </source>
</evidence>
<gene>
    <name evidence="2" type="ORF">DPMN_174516</name>
</gene>
<comment type="caution">
    <text evidence="2">The sequence shown here is derived from an EMBL/GenBank/DDBJ whole genome shotgun (WGS) entry which is preliminary data.</text>
</comment>
<reference evidence="2" key="1">
    <citation type="journal article" date="2019" name="bioRxiv">
        <title>The Genome of the Zebra Mussel, Dreissena polymorpha: A Resource for Invasive Species Research.</title>
        <authorList>
            <person name="McCartney M.A."/>
            <person name="Auch B."/>
            <person name="Kono T."/>
            <person name="Mallez S."/>
            <person name="Zhang Y."/>
            <person name="Obille A."/>
            <person name="Becker A."/>
            <person name="Abrahante J.E."/>
            <person name="Garbe J."/>
            <person name="Badalamenti J.P."/>
            <person name="Herman A."/>
            <person name="Mangelson H."/>
            <person name="Liachko I."/>
            <person name="Sullivan S."/>
            <person name="Sone E.D."/>
            <person name="Koren S."/>
            <person name="Silverstein K.A.T."/>
            <person name="Beckman K.B."/>
            <person name="Gohl D.M."/>
        </authorList>
    </citation>
    <scope>NUCLEOTIDE SEQUENCE</scope>
    <source>
        <strain evidence="2">Duluth1</strain>
        <tissue evidence="2">Whole animal</tissue>
    </source>
</reference>
<sequence>MKMADKMSAPMYECDLCFKPDRDMFSFTFSKHVDCDIVRNVVSINFPAGNSIKRCCRCCWRKLHQFASFRRTVTRRHEVTVTGNQKRIKTPDKSSTVTPKSKRMKSLSAMRLSALPHDQKQIGKTPQKRPTVVEGLMNSLEKMKPSPQRRTAVIERLMSSIEKLKLELCNWKPKKCLALEFIGYFIDEQS</sequence>
<evidence type="ECO:0000313" key="3">
    <source>
        <dbReference type="Proteomes" id="UP000828390"/>
    </source>
</evidence>
<evidence type="ECO:0000256" key="1">
    <source>
        <dbReference type="SAM" id="MobiDB-lite"/>
    </source>
</evidence>
<dbReference type="AlphaFoldDB" id="A0A9D4E4S1"/>
<organism evidence="2 3">
    <name type="scientific">Dreissena polymorpha</name>
    <name type="common">Zebra mussel</name>
    <name type="synonym">Mytilus polymorpha</name>
    <dbReference type="NCBI Taxonomy" id="45954"/>
    <lineage>
        <taxon>Eukaryota</taxon>
        <taxon>Metazoa</taxon>
        <taxon>Spiralia</taxon>
        <taxon>Lophotrochozoa</taxon>
        <taxon>Mollusca</taxon>
        <taxon>Bivalvia</taxon>
        <taxon>Autobranchia</taxon>
        <taxon>Heteroconchia</taxon>
        <taxon>Euheterodonta</taxon>
        <taxon>Imparidentia</taxon>
        <taxon>Neoheterodontei</taxon>
        <taxon>Myida</taxon>
        <taxon>Dreissenoidea</taxon>
        <taxon>Dreissenidae</taxon>
        <taxon>Dreissena</taxon>
    </lineage>
</organism>